<evidence type="ECO:0000313" key="1">
    <source>
        <dbReference type="EMBL" id="KAG5576148.1"/>
    </source>
</evidence>
<organism evidence="1 2">
    <name type="scientific">Solanum commersonii</name>
    <name type="common">Commerson's wild potato</name>
    <name type="synonym">Commerson's nightshade</name>
    <dbReference type="NCBI Taxonomy" id="4109"/>
    <lineage>
        <taxon>Eukaryota</taxon>
        <taxon>Viridiplantae</taxon>
        <taxon>Streptophyta</taxon>
        <taxon>Embryophyta</taxon>
        <taxon>Tracheophyta</taxon>
        <taxon>Spermatophyta</taxon>
        <taxon>Magnoliopsida</taxon>
        <taxon>eudicotyledons</taxon>
        <taxon>Gunneridae</taxon>
        <taxon>Pentapetalae</taxon>
        <taxon>asterids</taxon>
        <taxon>lamiids</taxon>
        <taxon>Solanales</taxon>
        <taxon>Solanaceae</taxon>
        <taxon>Solanoideae</taxon>
        <taxon>Solaneae</taxon>
        <taxon>Solanum</taxon>
    </lineage>
</organism>
<evidence type="ECO:0000313" key="2">
    <source>
        <dbReference type="Proteomes" id="UP000824120"/>
    </source>
</evidence>
<gene>
    <name evidence="1" type="ORF">H5410_056282</name>
</gene>
<keyword evidence="2" id="KW-1185">Reference proteome</keyword>
<sequence length="80" mass="8462">MVILKLSVIKGRVIAGFGVGELLILLQAHGWNALSLQVYHAFIPATSRGANAHMQALRASLTAKGEKIVALKVSHSAAMD</sequence>
<dbReference type="AlphaFoldDB" id="A0A9J5WLT7"/>
<proteinExistence type="predicted"/>
<name>A0A9J5WLT7_SOLCO</name>
<dbReference type="EMBL" id="JACXVP010000011">
    <property type="protein sequence ID" value="KAG5576148.1"/>
    <property type="molecule type" value="Genomic_DNA"/>
</dbReference>
<protein>
    <submittedName>
        <fullName evidence="1">Uncharacterized protein</fullName>
    </submittedName>
</protein>
<comment type="caution">
    <text evidence="1">The sequence shown here is derived from an EMBL/GenBank/DDBJ whole genome shotgun (WGS) entry which is preliminary data.</text>
</comment>
<dbReference type="Proteomes" id="UP000824120">
    <property type="component" value="Chromosome 11"/>
</dbReference>
<accession>A0A9J5WLT7</accession>
<reference evidence="1 2" key="1">
    <citation type="submission" date="2020-09" db="EMBL/GenBank/DDBJ databases">
        <title>De no assembly of potato wild relative species, Solanum commersonii.</title>
        <authorList>
            <person name="Cho K."/>
        </authorList>
    </citation>
    <scope>NUCLEOTIDE SEQUENCE [LARGE SCALE GENOMIC DNA]</scope>
    <source>
        <strain evidence="1">LZ3.2</strain>
        <tissue evidence="1">Leaf</tissue>
    </source>
</reference>